<evidence type="ECO:0000313" key="7">
    <source>
        <dbReference type="EMBL" id="KAL0489498.1"/>
    </source>
</evidence>
<evidence type="ECO:0000256" key="5">
    <source>
        <dbReference type="ARBA" id="ARBA00023211"/>
    </source>
</evidence>
<gene>
    <name evidence="7" type="ORF">AKO1_010486</name>
</gene>
<dbReference type="PANTHER" id="PTHR13832:SF565">
    <property type="entry name" value="AT28366P-RELATED"/>
    <property type="match status" value="1"/>
</dbReference>
<evidence type="ECO:0000259" key="6">
    <source>
        <dbReference type="PROSITE" id="PS51746"/>
    </source>
</evidence>
<dbReference type="SMART" id="SM00332">
    <property type="entry name" value="PP2Cc"/>
    <property type="match status" value="1"/>
</dbReference>
<dbReference type="Pfam" id="PF00481">
    <property type="entry name" value="PP2C"/>
    <property type="match status" value="1"/>
</dbReference>
<organism evidence="7 8">
    <name type="scientific">Acrasis kona</name>
    <dbReference type="NCBI Taxonomy" id="1008807"/>
    <lineage>
        <taxon>Eukaryota</taxon>
        <taxon>Discoba</taxon>
        <taxon>Heterolobosea</taxon>
        <taxon>Tetramitia</taxon>
        <taxon>Eutetramitia</taxon>
        <taxon>Acrasidae</taxon>
        <taxon>Acrasis</taxon>
    </lineage>
</organism>
<proteinExistence type="inferred from homology"/>
<dbReference type="Proteomes" id="UP001431209">
    <property type="component" value="Unassembled WGS sequence"/>
</dbReference>
<dbReference type="EMBL" id="JAOPGA020001561">
    <property type="protein sequence ID" value="KAL0489498.1"/>
    <property type="molecule type" value="Genomic_DNA"/>
</dbReference>
<feature type="domain" description="PPM-type phosphatase" evidence="6">
    <location>
        <begin position="42"/>
        <end position="384"/>
    </location>
</feature>
<name>A0AAW2ZHZ9_9EUKA</name>
<dbReference type="EC" id="3.1.3.16" evidence="4"/>
<dbReference type="CDD" id="cd00143">
    <property type="entry name" value="PP2Cc"/>
    <property type="match status" value="1"/>
</dbReference>
<dbReference type="PANTHER" id="PTHR13832">
    <property type="entry name" value="PROTEIN PHOSPHATASE 2C"/>
    <property type="match status" value="1"/>
</dbReference>
<evidence type="ECO:0000256" key="2">
    <source>
        <dbReference type="ARBA" id="ARBA00001946"/>
    </source>
</evidence>
<keyword evidence="8" id="KW-1185">Reference proteome</keyword>
<reference evidence="7 8" key="1">
    <citation type="submission" date="2024-03" db="EMBL/GenBank/DDBJ databases">
        <title>The Acrasis kona genome and developmental transcriptomes reveal deep origins of eukaryotic multicellular pathways.</title>
        <authorList>
            <person name="Sheikh S."/>
            <person name="Fu C.-J."/>
            <person name="Brown M.W."/>
            <person name="Baldauf S.L."/>
        </authorList>
    </citation>
    <scope>NUCLEOTIDE SEQUENCE [LARGE SCALE GENOMIC DNA]</scope>
    <source>
        <strain evidence="7 8">ATCC MYA-3509</strain>
    </source>
</reference>
<dbReference type="InterPro" id="IPR001932">
    <property type="entry name" value="PPM-type_phosphatase-like_dom"/>
</dbReference>
<dbReference type="PROSITE" id="PS51746">
    <property type="entry name" value="PPM_2"/>
    <property type="match status" value="1"/>
</dbReference>
<evidence type="ECO:0000256" key="3">
    <source>
        <dbReference type="ARBA" id="ARBA00006702"/>
    </source>
</evidence>
<dbReference type="InterPro" id="IPR015655">
    <property type="entry name" value="PP2C"/>
</dbReference>
<dbReference type="SUPFAM" id="SSF81606">
    <property type="entry name" value="PP2C-like"/>
    <property type="match status" value="1"/>
</dbReference>
<dbReference type="AlphaFoldDB" id="A0AAW2ZHZ9"/>
<evidence type="ECO:0000256" key="1">
    <source>
        <dbReference type="ARBA" id="ARBA00001936"/>
    </source>
</evidence>
<comment type="cofactor">
    <cofactor evidence="1">
        <name>Mn(2+)</name>
        <dbReference type="ChEBI" id="CHEBI:29035"/>
    </cofactor>
</comment>
<evidence type="ECO:0000313" key="8">
    <source>
        <dbReference type="Proteomes" id="UP001431209"/>
    </source>
</evidence>
<sequence>MITTWASKIRLPLLTACRVQGRNFFRGPTDKDVYTGHNKLLNFGCVSMAGYREELQDRHVLKLNALEDVDNYEYEKFAINTMSDEFVACFAVFDGHGGSVCSTKAQRVLVELLLTEQYRQRKEIIHQKVNESSAQIGDREIYNALATGFTWLEKDDDFVNAFLETDEIILKEGIQSGSTGTLCVVIPDQEHRKEAVKSGKMGVFDKSGMRKYEVITANIGDSSALLYHNGAVKRLTTNHEPNDKEELDRINKAGGFVDRNRVDGLLAVSRSFGDPWAKKNKSLSVRDQKCIAVPNVTRFNFEVSEHMRKEDEPSFLLIGCDGLWSGVGEEEAVKIIRQQLREQWEKEGKKSNMLFRFNLGRICENLADLSVQSKDNVSVIVVLLNQEMY</sequence>
<comment type="cofactor">
    <cofactor evidence="2">
        <name>Mg(2+)</name>
        <dbReference type="ChEBI" id="CHEBI:18420"/>
    </cofactor>
</comment>
<dbReference type="InterPro" id="IPR036457">
    <property type="entry name" value="PPM-type-like_dom_sf"/>
</dbReference>
<keyword evidence="5" id="KW-0464">Manganese</keyword>
<dbReference type="Gene3D" id="3.60.40.10">
    <property type="entry name" value="PPM-type phosphatase domain"/>
    <property type="match status" value="1"/>
</dbReference>
<protein>
    <recommendedName>
        <fullName evidence="4">protein-serine/threonine phosphatase</fullName>
        <ecNumber evidence="4">3.1.3.16</ecNumber>
    </recommendedName>
</protein>
<evidence type="ECO:0000256" key="4">
    <source>
        <dbReference type="ARBA" id="ARBA00013081"/>
    </source>
</evidence>
<comment type="similarity">
    <text evidence="3">Belongs to the PP2C family.</text>
</comment>
<dbReference type="GO" id="GO:0004722">
    <property type="term" value="F:protein serine/threonine phosphatase activity"/>
    <property type="evidence" value="ECO:0007669"/>
    <property type="project" value="UniProtKB-EC"/>
</dbReference>
<comment type="caution">
    <text evidence="7">The sequence shown here is derived from an EMBL/GenBank/DDBJ whole genome shotgun (WGS) entry which is preliminary data.</text>
</comment>
<accession>A0AAW2ZHZ9</accession>